<protein>
    <submittedName>
        <fullName evidence="1">DUF3024 domain-containing protein</fullName>
    </submittedName>
</protein>
<sequence length="78" mass="9110">MTYKLTGNKAILIESRPYYDDPTKWTEMPIAQFEYSATSKSWSLYAYNRNDKRMAYAKGPLEYLIKAVDQDPTGIFWG</sequence>
<accession>A0ABX8LKJ1</accession>
<dbReference type="Pfam" id="PF11225">
    <property type="entry name" value="DUF3024"/>
    <property type="match status" value="1"/>
</dbReference>
<name>A0ABX8LKJ1_9BACT</name>
<evidence type="ECO:0000313" key="1">
    <source>
        <dbReference type="EMBL" id="QXE92422.1"/>
    </source>
</evidence>
<keyword evidence="2" id="KW-1185">Reference proteome</keyword>
<proteinExistence type="predicted"/>
<dbReference type="EMBL" id="CP077683">
    <property type="protein sequence ID" value="QXE92422.1"/>
    <property type="molecule type" value="Genomic_DNA"/>
</dbReference>
<organism evidence="1 2">
    <name type="scientific">Geomonas subterranea</name>
    <dbReference type="NCBI Taxonomy" id="2847989"/>
    <lineage>
        <taxon>Bacteria</taxon>
        <taxon>Pseudomonadati</taxon>
        <taxon>Thermodesulfobacteriota</taxon>
        <taxon>Desulfuromonadia</taxon>
        <taxon>Geobacterales</taxon>
        <taxon>Geobacteraceae</taxon>
        <taxon>Geomonas</taxon>
    </lineage>
</organism>
<gene>
    <name evidence="1" type="ORF">KP001_07830</name>
</gene>
<dbReference type="Proteomes" id="UP000683559">
    <property type="component" value="Chromosome"/>
</dbReference>
<evidence type="ECO:0000313" key="2">
    <source>
        <dbReference type="Proteomes" id="UP000683559"/>
    </source>
</evidence>
<dbReference type="InterPro" id="IPR021388">
    <property type="entry name" value="DUF3024"/>
</dbReference>
<reference evidence="1 2" key="1">
    <citation type="submission" date="2021-06" db="EMBL/GenBank/DDBJ databases">
        <title>Gemonas diversity in paddy soil.</title>
        <authorList>
            <person name="Liu G."/>
        </authorList>
    </citation>
    <scope>NUCLEOTIDE SEQUENCE [LARGE SCALE GENOMIC DNA]</scope>
    <source>
        <strain evidence="1 2">RG2</strain>
    </source>
</reference>